<dbReference type="AlphaFoldDB" id="A0A0L0SKI8"/>
<dbReference type="NCBIfam" id="TIGR01164">
    <property type="entry name" value="rplP_bact"/>
    <property type="match status" value="1"/>
</dbReference>
<reference evidence="6" key="2">
    <citation type="submission" date="2009-11" db="EMBL/GenBank/DDBJ databases">
        <title>The Genome Sequence of Allomyces macrogynus strain ATCC 38327.</title>
        <authorList>
            <consortium name="The Broad Institute Genome Sequencing Platform"/>
            <person name="Russ C."/>
            <person name="Cuomo C."/>
            <person name="Shea T."/>
            <person name="Young S.K."/>
            <person name="Zeng Q."/>
            <person name="Koehrsen M."/>
            <person name="Haas B."/>
            <person name="Borodovsky M."/>
            <person name="Guigo R."/>
            <person name="Alvarado L."/>
            <person name="Berlin A."/>
            <person name="Borenstein D."/>
            <person name="Chen Z."/>
            <person name="Engels R."/>
            <person name="Freedman E."/>
            <person name="Gellesch M."/>
            <person name="Goldberg J."/>
            <person name="Griggs A."/>
            <person name="Gujja S."/>
            <person name="Heiman D."/>
            <person name="Hepburn T."/>
            <person name="Howarth C."/>
            <person name="Jen D."/>
            <person name="Larson L."/>
            <person name="Lewis B."/>
            <person name="Mehta T."/>
            <person name="Park D."/>
            <person name="Pearson M."/>
            <person name="Roberts A."/>
            <person name="Saif S."/>
            <person name="Shenoy N."/>
            <person name="Sisk P."/>
            <person name="Stolte C."/>
            <person name="Sykes S."/>
            <person name="Walk T."/>
            <person name="White J."/>
            <person name="Yandava C."/>
            <person name="Burger G."/>
            <person name="Gray M.W."/>
            <person name="Holland P.W.H."/>
            <person name="King N."/>
            <person name="Lang F.B.F."/>
            <person name="Roger A.J."/>
            <person name="Ruiz-Trillo I."/>
            <person name="Lander E."/>
            <person name="Nusbaum C."/>
        </authorList>
    </citation>
    <scope>NUCLEOTIDE SEQUENCE [LARGE SCALE GENOMIC DNA]</scope>
    <source>
        <strain evidence="6">ATCC 38327</strain>
    </source>
</reference>
<proteinExistence type="inferred from homology"/>
<dbReference type="STRING" id="578462.A0A0L0SKI8"/>
<evidence type="ECO:0000256" key="1">
    <source>
        <dbReference type="ARBA" id="ARBA00008931"/>
    </source>
</evidence>
<dbReference type="OMA" id="QRRIPAK"/>
<dbReference type="InterPro" id="IPR036920">
    <property type="entry name" value="Ribosomal_uL16_sf"/>
</dbReference>
<keyword evidence="3 4" id="KW-0687">Ribonucleoprotein</keyword>
<keyword evidence="6" id="KW-1185">Reference proteome</keyword>
<accession>A0A0L0SKI8</accession>
<dbReference type="eggNOG" id="KOG3422">
    <property type="taxonomic scope" value="Eukaryota"/>
</dbReference>
<dbReference type="PANTHER" id="PTHR12220:SF13">
    <property type="entry name" value="LARGE RIBOSOMAL SUBUNIT PROTEIN UL16M"/>
    <property type="match status" value="1"/>
</dbReference>
<dbReference type="EMBL" id="GG745341">
    <property type="protein sequence ID" value="KNE63012.1"/>
    <property type="molecule type" value="Genomic_DNA"/>
</dbReference>
<evidence type="ECO:0000256" key="2">
    <source>
        <dbReference type="ARBA" id="ARBA00022980"/>
    </source>
</evidence>
<dbReference type="OrthoDB" id="268521at2759"/>
<evidence type="ECO:0000256" key="3">
    <source>
        <dbReference type="ARBA" id="ARBA00023274"/>
    </source>
</evidence>
<dbReference type="GO" id="GO:0032543">
    <property type="term" value="P:mitochondrial translation"/>
    <property type="evidence" value="ECO:0007669"/>
    <property type="project" value="TreeGrafter"/>
</dbReference>
<reference evidence="5 6" key="1">
    <citation type="submission" date="2009-11" db="EMBL/GenBank/DDBJ databases">
        <title>Annotation of Allomyces macrogynus ATCC 38327.</title>
        <authorList>
            <consortium name="The Broad Institute Genome Sequencing Platform"/>
            <person name="Russ C."/>
            <person name="Cuomo C."/>
            <person name="Burger G."/>
            <person name="Gray M.W."/>
            <person name="Holland P.W.H."/>
            <person name="King N."/>
            <person name="Lang F.B.F."/>
            <person name="Roger A.J."/>
            <person name="Ruiz-Trillo I."/>
            <person name="Young S.K."/>
            <person name="Zeng Q."/>
            <person name="Gargeya S."/>
            <person name="Fitzgerald M."/>
            <person name="Haas B."/>
            <person name="Abouelleil A."/>
            <person name="Alvarado L."/>
            <person name="Arachchi H.M."/>
            <person name="Berlin A."/>
            <person name="Chapman S.B."/>
            <person name="Gearin G."/>
            <person name="Goldberg J."/>
            <person name="Griggs A."/>
            <person name="Gujja S."/>
            <person name="Hansen M."/>
            <person name="Heiman D."/>
            <person name="Howarth C."/>
            <person name="Larimer J."/>
            <person name="Lui A."/>
            <person name="MacDonald P.J.P."/>
            <person name="McCowen C."/>
            <person name="Montmayeur A."/>
            <person name="Murphy C."/>
            <person name="Neiman D."/>
            <person name="Pearson M."/>
            <person name="Priest M."/>
            <person name="Roberts A."/>
            <person name="Saif S."/>
            <person name="Shea T."/>
            <person name="Sisk P."/>
            <person name="Stolte C."/>
            <person name="Sykes S."/>
            <person name="Wortman J."/>
            <person name="Nusbaum C."/>
            <person name="Birren B."/>
        </authorList>
    </citation>
    <scope>NUCLEOTIDE SEQUENCE [LARGE SCALE GENOMIC DNA]</scope>
    <source>
        <strain evidence="5 6">ATCC 38327</strain>
    </source>
</reference>
<evidence type="ECO:0000256" key="4">
    <source>
        <dbReference type="RuleBase" id="RU004413"/>
    </source>
</evidence>
<dbReference type="Pfam" id="PF00252">
    <property type="entry name" value="Ribosomal_L16"/>
    <property type="match status" value="1"/>
</dbReference>
<evidence type="ECO:0000313" key="6">
    <source>
        <dbReference type="Proteomes" id="UP000054350"/>
    </source>
</evidence>
<dbReference type="VEuPathDB" id="FungiDB:AMAG_08180"/>
<dbReference type="InterPro" id="IPR000114">
    <property type="entry name" value="Ribosomal_uL16_bact-type"/>
</dbReference>
<name>A0A0L0SKI8_ALLM3</name>
<dbReference type="GO" id="GO:0003735">
    <property type="term" value="F:structural constituent of ribosome"/>
    <property type="evidence" value="ECO:0007669"/>
    <property type="project" value="InterPro"/>
</dbReference>
<evidence type="ECO:0000313" key="5">
    <source>
        <dbReference type="EMBL" id="KNE63012.1"/>
    </source>
</evidence>
<dbReference type="PANTHER" id="PTHR12220">
    <property type="entry name" value="50S/60S RIBOSOMAL PROTEIN L16"/>
    <property type="match status" value="1"/>
</dbReference>
<organism evidence="5 6">
    <name type="scientific">Allomyces macrogynus (strain ATCC 38327)</name>
    <name type="common">Allomyces javanicus var. macrogynus</name>
    <dbReference type="NCBI Taxonomy" id="578462"/>
    <lineage>
        <taxon>Eukaryota</taxon>
        <taxon>Fungi</taxon>
        <taxon>Fungi incertae sedis</taxon>
        <taxon>Blastocladiomycota</taxon>
        <taxon>Blastocladiomycetes</taxon>
        <taxon>Blastocladiales</taxon>
        <taxon>Blastocladiaceae</taxon>
        <taxon>Allomyces</taxon>
    </lineage>
</organism>
<dbReference type="PRINTS" id="PR00060">
    <property type="entry name" value="RIBOSOMALL16"/>
</dbReference>
<protein>
    <submittedName>
        <fullName evidence="5">Ribosomal protein L16</fullName>
    </submittedName>
</protein>
<sequence length="229" mass="24560">MFALTNAFRRLAVAPAATAARLPALATPALAAVPIAASTPQLAPQRRHAGEVVNPRKVRFRKAHKGRIPLPIGGSTAGTTLVYGDYGIRLREGGRLTAKQLEAARRVIRRKIRIVKGSEMWLRVFPDVPVTSKGNETRMGKGKGTLDHYMCRVPVNRVVFEIKGPGLHWEVAKDALRQGGMKLPVAFEIVQRKNEEAKAAELAKAIAAEKAAVAAEAAPKAPTATAALS</sequence>
<dbReference type="InterPro" id="IPR016180">
    <property type="entry name" value="Ribosomal_uL16_dom"/>
</dbReference>
<dbReference type="GO" id="GO:0019843">
    <property type="term" value="F:rRNA binding"/>
    <property type="evidence" value="ECO:0007669"/>
    <property type="project" value="InterPro"/>
</dbReference>
<gene>
    <name evidence="5" type="ORF">AMAG_08180</name>
</gene>
<dbReference type="GO" id="GO:0005762">
    <property type="term" value="C:mitochondrial large ribosomal subunit"/>
    <property type="evidence" value="ECO:0007669"/>
    <property type="project" value="TreeGrafter"/>
</dbReference>
<dbReference type="SUPFAM" id="SSF54686">
    <property type="entry name" value="Ribosomal protein L16p/L10e"/>
    <property type="match status" value="1"/>
</dbReference>
<dbReference type="Gene3D" id="3.90.1170.10">
    <property type="entry name" value="Ribosomal protein L10e/L16"/>
    <property type="match status" value="1"/>
</dbReference>
<dbReference type="InterPro" id="IPR047873">
    <property type="entry name" value="Ribosomal_uL16"/>
</dbReference>
<dbReference type="CDD" id="cd01433">
    <property type="entry name" value="Ribosomal_L16_L10e"/>
    <property type="match status" value="1"/>
</dbReference>
<dbReference type="Proteomes" id="UP000054350">
    <property type="component" value="Unassembled WGS sequence"/>
</dbReference>
<comment type="similarity">
    <text evidence="1 4">Belongs to the universal ribosomal protein uL16 family.</text>
</comment>
<keyword evidence="2 4" id="KW-0689">Ribosomal protein</keyword>